<evidence type="ECO:0000256" key="7">
    <source>
        <dbReference type="ARBA" id="ARBA00023284"/>
    </source>
</evidence>
<dbReference type="InterPro" id="IPR016156">
    <property type="entry name" value="FAD/NAD-linked_Rdtase_dimer_sf"/>
</dbReference>
<dbReference type="Gene3D" id="3.40.250.10">
    <property type="entry name" value="Rhodanese-like domain"/>
    <property type="match status" value="1"/>
</dbReference>
<dbReference type="InterPro" id="IPR001763">
    <property type="entry name" value="Rhodanese-like_dom"/>
</dbReference>
<keyword evidence="5 9" id="KW-0560">Oxidoreductase</keyword>
<dbReference type="InterPro" id="IPR004099">
    <property type="entry name" value="Pyr_nucl-diS_OxRdtase_dimer"/>
</dbReference>
<keyword evidence="7" id="KW-0676">Redox-active center</keyword>
<sequence>MSKKIVVIGGVAGGASVAARARRLDESAQITIFEKGPNVSFSNCALPYHLSGTIENADSLVLMDPKQFKGQYNIDAIVNHEVTKINAAQQTVTVKDVLTGDVEDVPYDDLFLSPGADPILPKSIEGIQGDNVFTIRNVDDIRAIKGFLDDHQVKNVSVIGAGFIGIETAENLIEGGYHVNLVEGMDHILGTIDDDMAQIIQKTMIDHGVDLVTGDTLTKITTNDITLASGKTLPSEVVIMSVGVVPCTGLAKQTGIELGETGAIKVNQHFQTNLPHIYAVGDAIELVNRQTRQATKLNLAFPAQLEARQAVDHAYGRQIRNRGIIGSQCIPVFEMNVASTGLTEKMCQDQHIAYQTAMVIPKDKVALIPNAKPLYFKLIFADPSGELLGAQAVGESGVDKQVDVIATMIANHNYVEDLEGLELCYQPTFSTAKNAVNMAGLVGTNLLNGEFKQITVDQVRPLAEQGACIIDVRERAEYQAGHIKNAVNIPMSEFRDRLTEIPTDQPVYIHCLSGQRSYNVVRALVNLGYTNVYNVAGSFLGICEYEYYRDQVDHRDPIVTAYRFDLL</sequence>
<dbReference type="SUPFAM" id="SSF52821">
    <property type="entry name" value="Rhodanese/Cell cycle control phosphatase"/>
    <property type="match status" value="1"/>
</dbReference>
<dbReference type="Pfam" id="PF07992">
    <property type="entry name" value="Pyr_redox_2"/>
    <property type="match status" value="1"/>
</dbReference>
<gene>
    <name evidence="9" type="ORF">LZ3411_2118</name>
</gene>
<dbReference type="KEGG" id="lzy:LZ3411_2118"/>
<comment type="cofactor">
    <cofactor evidence="1">
        <name>FAD</name>
        <dbReference type="ChEBI" id="CHEBI:57692"/>
    </cofactor>
</comment>
<evidence type="ECO:0000313" key="10">
    <source>
        <dbReference type="Proteomes" id="UP000195412"/>
    </source>
</evidence>
<keyword evidence="3" id="KW-0285">Flavoprotein</keyword>
<evidence type="ECO:0000256" key="2">
    <source>
        <dbReference type="ARBA" id="ARBA00009130"/>
    </source>
</evidence>
<dbReference type="PROSITE" id="PS50206">
    <property type="entry name" value="RHODANESE_3"/>
    <property type="match status" value="1"/>
</dbReference>
<dbReference type="InterPro" id="IPR023753">
    <property type="entry name" value="FAD/NAD-binding_dom"/>
</dbReference>
<dbReference type="PANTHER" id="PTHR43429:SF1">
    <property type="entry name" value="NAD(P)H SULFUR OXIDOREDUCTASE (COA-DEPENDENT)"/>
    <property type="match status" value="1"/>
</dbReference>
<evidence type="ECO:0000256" key="5">
    <source>
        <dbReference type="ARBA" id="ARBA00023002"/>
    </source>
</evidence>
<evidence type="ECO:0000259" key="8">
    <source>
        <dbReference type="PROSITE" id="PS50206"/>
    </source>
</evidence>
<protein>
    <submittedName>
        <fullName evidence="9">CoA-disulfide reductase</fullName>
        <ecNumber evidence="9">1.8.1.14</ecNumber>
    </submittedName>
</protein>
<proteinExistence type="inferred from homology"/>
<dbReference type="AlphaFoldDB" id="A0A1Y6JZ25"/>
<dbReference type="CDD" id="cd00158">
    <property type="entry name" value="RHOD"/>
    <property type="match status" value="1"/>
</dbReference>
<dbReference type="SUPFAM" id="SSF51905">
    <property type="entry name" value="FAD/NAD(P)-binding domain"/>
    <property type="match status" value="1"/>
</dbReference>
<dbReference type="PRINTS" id="PR00411">
    <property type="entry name" value="PNDRDTASEI"/>
</dbReference>
<dbReference type="InterPro" id="IPR050260">
    <property type="entry name" value="FAD-bd_OxRdtase"/>
</dbReference>
<dbReference type="Pfam" id="PF02852">
    <property type="entry name" value="Pyr_redox_dim"/>
    <property type="match status" value="1"/>
</dbReference>
<dbReference type="EC" id="1.8.1.14" evidence="9"/>
<evidence type="ECO:0000256" key="1">
    <source>
        <dbReference type="ARBA" id="ARBA00001974"/>
    </source>
</evidence>
<dbReference type="InterPro" id="IPR036873">
    <property type="entry name" value="Rhodanese-like_dom_sf"/>
</dbReference>
<comment type="similarity">
    <text evidence="2">Belongs to the class-III pyridine nucleotide-disulfide oxidoreductase family.</text>
</comment>
<feature type="domain" description="Rhodanese" evidence="8">
    <location>
        <begin position="463"/>
        <end position="544"/>
    </location>
</feature>
<organism evidence="9 10">
    <name type="scientific">Levilactobacillus zymae</name>
    <dbReference type="NCBI Taxonomy" id="267363"/>
    <lineage>
        <taxon>Bacteria</taxon>
        <taxon>Bacillati</taxon>
        <taxon>Bacillota</taxon>
        <taxon>Bacilli</taxon>
        <taxon>Lactobacillales</taxon>
        <taxon>Lactobacillaceae</taxon>
        <taxon>Levilactobacillus</taxon>
    </lineage>
</organism>
<dbReference type="InterPro" id="IPR036188">
    <property type="entry name" value="FAD/NAD-bd_sf"/>
</dbReference>
<dbReference type="EMBL" id="LT854705">
    <property type="protein sequence ID" value="SMS15168.1"/>
    <property type="molecule type" value="Genomic_DNA"/>
</dbReference>
<dbReference type="PRINTS" id="PR00368">
    <property type="entry name" value="FADPNR"/>
</dbReference>
<keyword evidence="4" id="KW-0274">FAD</keyword>
<evidence type="ECO:0000256" key="6">
    <source>
        <dbReference type="ARBA" id="ARBA00023097"/>
    </source>
</evidence>
<dbReference type="GO" id="GO:0050451">
    <property type="term" value="F:CoA-disulfide reductase (NADPH) activity"/>
    <property type="evidence" value="ECO:0007669"/>
    <property type="project" value="UniProtKB-EC"/>
</dbReference>
<name>A0A1Y6JZ25_9LACO</name>
<keyword evidence="6" id="KW-0558">Oxidation</keyword>
<dbReference type="RefSeq" id="WP_087742498.1">
    <property type="nucleotide sequence ID" value="NZ_JBPWQU010000033.1"/>
</dbReference>
<dbReference type="Gene3D" id="3.50.50.60">
    <property type="entry name" value="FAD/NAD(P)-binding domain"/>
    <property type="match status" value="2"/>
</dbReference>
<evidence type="ECO:0000256" key="3">
    <source>
        <dbReference type="ARBA" id="ARBA00022630"/>
    </source>
</evidence>
<dbReference type="SMART" id="SM00450">
    <property type="entry name" value="RHOD"/>
    <property type="match status" value="1"/>
</dbReference>
<accession>A0A1Y6JZ25</accession>
<dbReference type="Pfam" id="PF00581">
    <property type="entry name" value="Rhodanese"/>
    <property type="match status" value="1"/>
</dbReference>
<dbReference type="Proteomes" id="UP000195412">
    <property type="component" value="Chromosome I"/>
</dbReference>
<evidence type="ECO:0000256" key="4">
    <source>
        <dbReference type="ARBA" id="ARBA00022827"/>
    </source>
</evidence>
<dbReference type="PANTHER" id="PTHR43429">
    <property type="entry name" value="PYRIDINE NUCLEOTIDE-DISULFIDE OXIDOREDUCTASE DOMAIN-CONTAINING"/>
    <property type="match status" value="1"/>
</dbReference>
<dbReference type="SUPFAM" id="SSF55424">
    <property type="entry name" value="FAD/NAD-linked reductases, dimerisation (C-terminal) domain"/>
    <property type="match status" value="1"/>
</dbReference>
<reference evidence="10" key="1">
    <citation type="submission" date="2017-05" db="EMBL/GenBank/DDBJ databases">
        <authorList>
            <person name="Papadimitriou K."/>
        </authorList>
    </citation>
    <scope>NUCLEOTIDE SEQUENCE [LARGE SCALE GENOMIC DNA]</scope>
    <source>
        <strain evidence="10">ACA-DC 3411</strain>
    </source>
</reference>
<evidence type="ECO:0000313" key="9">
    <source>
        <dbReference type="EMBL" id="SMS15168.1"/>
    </source>
</evidence>